<dbReference type="Proteomes" id="UP000625527">
    <property type="component" value="Unassembled WGS sequence"/>
</dbReference>
<gene>
    <name evidence="2" type="ORF">IHE71_02050</name>
</gene>
<keyword evidence="1" id="KW-1133">Transmembrane helix</keyword>
<reference evidence="2 3" key="1">
    <citation type="submission" date="2020-10" db="EMBL/GenBank/DDBJ databases">
        <title>Myceligenerans pegani sp. nov., an endophytic actinomycete isolated from Peganum harmala L. in Xinjiang, China.</title>
        <authorList>
            <person name="Xin L."/>
        </authorList>
    </citation>
    <scope>NUCLEOTIDE SEQUENCE [LARGE SCALE GENOMIC DNA]</scope>
    <source>
        <strain evidence="2 3">TRM65318</strain>
    </source>
</reference>
<evidence type="ECO:0008006" key="4">
    <source>
        <dbReference type="Google" id="ProtNLM"/>
    </source>
</evidence>
<organism evidence="2 3">
    <name type="scientific">Myceligenerans pegani</name>
    <dbReference type="NCBI Taxonomy" id="2776917"/>
    <lineage>
        <taxon>Bacteria</taxon>
        <taxon>Bacillati</taxon>
        <taxon>Actinomycetota</taxon>
        <taxon>Actinomycetes</taxon>
        <taxon>Micrococcales</taxon>
        <taxon>Promicromonosporaceae</taxon>
        <taxon>Myceligenerans</taxon>
    </lineage>
</organism>
<keyword evidence="1" id="KW-0812">Transmembrane</keyword>
<dbReference type="EMBL" id="JADAQT010000024">
    <property type="protein sequence ID" value="MBE1874488.1"/>
    <property type="molecule type" value="Genomic_DNA"/>
</dbReference>
<evidence type="ECO:0000313" key="3">
    <source>
        <dbReference type="Proteomes" id="UP000625527"/>
    </source>
</evidence>
<evidence type="ECO:0000256" key="1">
    <source>
        <dbReference type="SAM" id="Phobius"/>
    </source>
</evidence>
<sequence>MKHKIIRGISTLAATGLGGWAFSGGDAWVALAIWAVAVSTALGFLAIFIRMSQEKRRDLVDLFHGRGSENGHSNE</sequence>
<comment type="caution">
    <text evidence="2">The sequence shown here is derived from an EMBL/GenBank/DDBJ whole genome shotgun (WGS) entry which is preliminary data.</text>
</comment>
<feature type="transmembrane region" description="Helical" evidence="1">
    <location>
        <begin position="28"/>
        <end position="49"/>
    </location>
</feature>
<dbReference type="RefSeq" id="WP_192861056.1">
    <property type="nucleotide sequence ID" value="NZ_JADAQT010000024.1"/>
</dbReference>
<name>A0ABR9MSX9_9MICO</name>
<protein>
    <recommendedName>
        <fullName evidence="4">Holin</fullName>
    </recommendedName>
</protein>
<feature type="transmembrane region" description="Helical" evidence="1">
    <location>
        <begin position="5"/>
        <end position="22"/>
    </location>
</feature>
<evidence type="ECO:0000313" key="2">
    <source>
        <dbReference type="EMBL" id="MBE1874488.1"/>
    </source>
</evidence>
<keyword evidence="1" id="KW-0472">Membrane</keyword>
<accession>A0ABR9MSX9</accession>
<keyword evidence="3" id="KW-1185">Reference proteome</keyword>
<proteinExistence type="predicted"/>